<dbReference type="InterPro" id="IPR042847">
    <property type="entry name" value="EFC12"/>
</dbReference>
<evidence type="ECO:0000256" key="1">
    <source>
        <dbReference type="SAM" id="MobiDB-lite"/>
    </source>
</evidence>
<dbReference type="RefSeq" id="XP_060036649.1">
    <property type="nucleotide sequence ID" value="XM_060180666.1"/>
</dbReference>
<dbReference type="Proteomes" id="UP001652624">
    <property type="component" value="Chromosome 21"/>
</dbReference>
<dbReference type="GeneID" id="103108239"/>
<sequence length="618" mass="70199">MQLPGRAPSGDSSIYEMFGSLLRSGPEQTPGSALQVPPNTPGSWLGYDASCEDLLSSILGLCQSVDSDSLSRISKDIANSSVASKDPIFDPGRVVAHCFQKFKRKPFSLPVSRRRIIFPPPKQDPVPLPQLPPQPFPCLRGPDPGVPQEVPEDTGAWLQRRLELRQALDSFGDPKHWLHNKASITPSEAKVLQRLRQEQQASSGDTLSVTVLGRKRSPRLPRLPIPRLQLPKPPALSALYTYLRSHKIKILEMFQRPNRTQGHHRISREEFILALNMVGVPLSPQEVEDVVIYLSSLGKHNSITMDVLTTTYKLWEFSQRRNSTSTAIEDYKAAKHRAVSPSQVRKEPSMAQPPRPPLPPPMHLLTVPEVSLEESRPMSLEEMEDVGKHNRERRRLTKLCVPSIQFSECCRLVRSGEQAVDDHLLPTTLDGPMEEQVNASRRDGFLVYLRCCRLCQAYGLQLTRAVLTRALLYPGDKIVLLKNQVRPLRQPGGYYDDMKLPRQKPRLAAAKKGNEKVPKKTKKLEFQEFEEFVGQLKTKRLAAQLRTQPNSFWPGHLLDKLRLYLPTVAPRSLVLFSRVQHLPPAYPATYHPHRWWPVRDKRYLTYGHYDAPKVYHID</sequence>
<keyword evidence="2" id="KW-1185">Reference proteome</keyword>
<organism evidence="2 3">
    <name type="scientific">Erinaceus europaeus</name>
    <name type="common">Western European hedgehog</name>
    <dbReference type="NCBI Taxonomy" id="9365"/>
    <lineage>
        <taxon>Eukaryota</taxon>
        <taxon>Metazoa</taxon>
        <taxon>Chordata</taxon>
        <taxon>Craniata</taxon>
        <taxon>Vertebrata</taxon>
        <taxon>Euteleostomi</taxon>
        <taxon>Mammalia</taxon>
        <taxon>Eutheria</taxon>
        <taxon>Laurasiatheria</taxon>
        <taxon>Eulipotyphla</taxon>
        <taxon>Erinaceidae</taxon>
        <taxon>Erinaceinae</taxon>
        <taxon>Erinaceus</taxon>
    </lineage>
</organism>
<feature type="region of interest" description="Disordered" evidence="1">
    <location>
        <begin position="334"/>
        <end position="362"/>
    </location>
</feature>
<gene>
    <name evidence="3" type="primary">EFCAB12</name>
</gene>
<accession>A0ABM3WJ95</accession>
<proteinExistence type="predicted"/>
<protein>
    <submittedName>
        <fullName evidence="3">EF-hand calcium-binding domain-containing protein 12</fullName>
    </submittedName>
</protein>
<dbReference type="PANTHER" id="PTHR47225:SF1">
    <property type="entry name" value="EF-HAND CALCIUM-BINDING DOMAIN-CONTAINING PROTEIN 12"/>
    <property type="match status" value="1"/>
</dbReference>
<evidence type="ECO:0000313" key="3">
    <source>
        <dbReference type="RefSeq" id="XP_060036649.1"/>
    </source>
</evidence>
<dbReference type="PANTHER" id="PTHR47225">
    <property type="entry name" value="EF-HAND CALCIUM-BINDING DOMAIN-CONTAINING PROTEIN 12"/>
    <property type="match status" value="1"/>
</dbReference>
<feature type="compositionally biased region" description="Pro residues" evidence="1">
    <location>
        <begin position="351"/>
        <end position="362"/>
    </location>
</feature>
<evidence type="ECO:0000313" key="2">
    <source>
        <dbReference type="Proteomes" id="UP001652624"/>
    </source>
</evidence>
<name>A0ABM3WJ95_ERIEU</name>
<reference evidence="3" key="1">
    <citation type="submission" date="2025-08" db="UniProtKB">
        <authorList>
            <consortium name="RefSeq"/>
        </authorList>
    </citation>
    <scope>IDENTIFICATION</scope>
</reference>